<evidence type="ECO:0000256" key="1">
    <source>
        <dbReference type="ARBA" id="ARBA00006328"/>
    </source>
</evidence>
<keyword evidence="2" id="KW-0521">NADP</keyword>
<organism evidence="4 5">
    <name type="scientific">Roridomyces roridus</name>
    <dbReference type="NCBI Taxonomy" id="1738132"/>
    <lineage>
        <taxon>Eukaryota</taxon>
        <taxon>Fungi</taxon>
        <taxon>Dikarya</taxon>
        <taxon>Basidiomycota</taxon>
        <taxon>Agaricomycotina</taxon>
        <taxon>Agaricomycetes</taxon>
        <taxon>Agaricomycetidae</taxon>
        <taxon>Agaricales</taxon>
        <taxon>Marasmiineae</taxon>
        <taxon>Mycenaceae</taxon>
        <taxon>Roridomyces</taxon>
    </lineage>
</organism>
<dbReference type="InterPro" id="IPR051164">
    <property type="entry name" value="NmrA-like_oxidored"/>
</dbReference>
<comment type="caution">
    <text evidence="4">The sequence shown here is derived from an EMBL/GenBank/DDBJ whole genome shotgun (WGS) entry which is preliminary data.</text>
</comment>
<keyword evidence="5" id="KW-1185">Reference proteome</keyword>
<dbReference type="EMBL" id="JARKIF010000003">
    <property type="protein sequence ID" value="KAJ7643619.1"/>
    <property type="molecule type" value="Genomic_DNA"/>
</dbReference>
<dbReference type="InterPro" id="IPR036291">
    <property type="entry name" value="NAD(P)-bd_dom_sf"/>
</dbReference>
<protein>
    <recommendedName>
        <fullName evidence="3">NmrA-like domain-containing protein</fullName>
    </recommendedName>
</protein>
<dbReference type="Gene3D" id="3.90.25.10">
    <property type="entry name" value="UDP-galactose 4-epimerase, domain 1"/>
    <property type="match status" value="1"/>
</dbReference>
<dbReference type="AlphaFoldDB" id="A0AAD7CA51"/>
<accession>A0AAD7CA51</accession>
<dbReference type="CDD" id="cd05251">
    <property type="entry name" value="NmrA_like_SDR_a"/>
    <property type="match status" value="1"/>
</dbReference>
<name>A0AAD7CA51_9AGAR</name>
<dbReference type="InterPro" id="IPR008030">
    <property type="entry name" value="NmrA-like"/>
</dbReference>
<reference evidence="4" key="1">
    <citation type="submission" date="2023-03" db="EMBL/GenBank/DDBJ databases">
        <title>Massive genome expansion in bonnet fungi (Mycena s.s.) driven by repeated elements and novel gene families across ecological guilds.</title>
        <authorList>
            <consortium name="Lawrence Berkeley National Laboratory"/>
            <person name="Harder C.B."/>
            <person name="Miyauchi S."/>
            <person name="Viragh M."/>
            <person name="Kuo A."/>
            <person name="Thoen E."/>
            <person name="Andreopoulos B."/>
            <person name="Lu D."/>
            <person name="Skrede I."/>
            <person name="Drula E."/>
            <person name="Henrissat B."/>
            <person name="Morin E."/>
            <person name="Kohler A."/>
            <person name="Barry K."/>
            <person name="LaButti K."/>
            <person name="Morin E."/>
            <person name="Salamov A."/>
            <person name="Lipzen A."/>
            <person name="Mereny Z."/>
            <person name="Hegedus B."/>
            <person name="Baldrian P."/>
            <person name="Stursova M."/>
            <person name="Weitz H."/>
            <person name="Taylor A."/>
            <person name="Grigoriev I.V."/>
            <person name="Nagy L.G."/>
            <person name="Martin F."/>
            <person name="Kauserud H."/>
        </authorList>
    </citation>
    <scope>NUCLEOTIDE SEQUENCE</scope>
    <source>
        <strain evidence="4">9284</strain>
    </source>
</reference>
<dbReference type="PANTHER" id="PTHR42748">
    <property type="entry name" value="NITROGEN METABOLITE REPRESSION PROTEIN NMRA FAMILY MEMBER"/>
    <property type="match status" value="1"/>
</dbReference>
<sequence>MPQAAARIVSVLGATGTQGRSVLRTLLKDGTFLPRAIVRNPDGEAAQKIRADGGEVVRGDLGDKQSLVDAMKGSEAVFAVTVPPFTQRANPNVGGPDEVTQGKNLVDAAKEAGVKFFVFSSLPSIDKISSGKYKNVSHYEDKAIVEEYLKESGLANASLHLGCFLENYWKTGLLRKTQNGSGFAIFVPNYSTTALQAFTWVDREVPAVTLALLKNYTDPSNEVSGKAYPVVNANITFVELARMTSRALGKEVTFIPSPPIGFSEMDEMFAAQTEYNGLYTATPVPNPDLVTLGVEFGTVEEWLEGEVKQRFGHGA</sequence>
<evidence type="ECO:0000259" key="3">
    <source>
        <dbReference type="Pfam" id="PF05368"/>
    </source>
</evidence>
<evidence type="ECO:0000313" key="5">
    <source>
        <dbReference type="Proteomes" id="UP001221142"/>
    </source>
</evidence>
<dbReference type="SUPFAM" id="SSF51735">
    <property type="entry name" value="NAD(P)-binding Rossmann-fold domains"/>
    <property type="match status" value="1"/>
</dbReference>
<dbReference type="PANTHER" id="PTHR42748:SF7">
    <property type="entry name" value="NMRA LIKE REDOX SENSOR 1-RELATED"/>
    <property type="match status" value="1"/>
</dbReference>
<dbReference type="Gene3D" id="3.40.50.720">
    <property type="entry name" value="NAD(P)-binding Rossmann-like Domain"/>
    <property type="match status" value="1"/>
</dbReference>
<dbReference type="Pfam" id="PF05368">
    <property type="entry name" value="NmrA"/>
    <property type="match status" value="1"/>
</dbReference>
<gene>
    <name evidence="4" type="ORF">FB45DRAFT_736188</name>
</gene>
<comment type="similarity">
    <text evidence="1">Belongs to the NmrA-type oxidoreductase family.</text>
</comment>
<proteinExistence type="inferred from homology"/>
<evidence type="ECO:0000313" key="4">
    <source>
        <dbReference type="EMBL" id="KAJ7643619.1"/>
    </source>
</evidence>
<feature type="domain" description="NmrA-like" evidence="3">
    <location>
        <begin position="9"/>
        <end position="272"/>
    </location>
</feature>
<dbReference type="Proteomes" id="UP001221142">
    <property type="component" value="Unassembled WGS sequence"/>
</dbReference>
<evidence type="ECO:0000256" key="2">
    <source>
        <dbReference type="ARBA" id="ARBA00022857"/>
    </source>
</evidence>